<sequence length="568" mass="64681">MPSRTNRVASLPALFPETGGNLKRRKQSVFELLGAAHGPAVPVPVRKAISFRNDYRELKTSEERIEKALQLFYAEVHEPYLEDSKMESVVEEMKAFVGAQVLRGLTDVEADELKYAIVNKLATELKDIDHYKVMKTFGKTLLSYFDIITDILVLVDLIERNSRMALVQGISLGVSFLFQSVLSLACGQPIWVVLSGLVGLKPAIESWRDATRAKAFPNQKLGNDYMLIISRMTEVISEAIPQSLVQTLVVLMYPDQRTTLQFVSLLTSFLTTGFVVASSDREVDKSKYRRKSEPLLFGYVPETNSHKQMVASISFFSLYKLAKVSSLSLLIASSSFRYAVILLILEFFGFLGWRMTYRNWRVYKRGLDGRGFSLFAHFCWYICLLSAPFPVVRIPTALAPRIYAGGLLYMLSVNFMILVFSYQVFDASAYLSQTNAWTGLSTITFLCLVSGGIALYYVPGSHKATFYKSLTWKEHVATFWWNDCRCDKDHNHKITTDQQYIRAMIPIWVSKHYTPDDKIVAFYKDHWKDWCADPPDWFDEEFKSRVPEDLLAVVDETGGSSEEQKEEA</sequence>
<feature type="transmembrane region" description="Helical" evidence="1">
    <location>
        <begin position="260"/>
        <end position="279"/>
    </location>
</feature>
<organism evidence="2 3">
    <name type="scientific">Triparma laevis f. inornata</name>
    <dbReference type="NCBI Taxonomy" id="1714386"/>
    <lineage>
        <taxon>Eukaryota</taxon>
        <taxon>Sar</taxon>
        <taxon>Stramenopiles</taxon>
        <taxon>Ochrophyta</taxon>
        <taxon>Bolidophyceae</taxon>
        <taxon>Parmales</taxon>
        <taxon>Triparmaceae</taxon>
        <taxon>Triparma</taxon>
    </lineage>
</organism>
<feature type="transmembrane region" description="Helical" evidence="1">
    <location>
        <begin position="437"/>
        <end position="458"/>
    </location>
</feature>
<feature type="transmembrane region" description="Helical" evidence="1">
    <location>
        <begin position="327"/>
        <end position="351"/>
    </location>
</feature>
<gene>
    <name evidence="2" type="ORF">TL16_g02897</name>
</gene>
<name>A0A9W6ZZ40_9STRA</name>
<feature type="transmembrane region" description="Helical" evidence="1">
    <location>
        <begin position="371"/>
        <end position="391"/>
    </location>
</feature>
<dbReference type="AlphaFoldDB" id="A0A9W6ZZ40"/>
<accession>A0A9W6ZZ40</accession>
<dbReference type="Proteomes" id="UP001162640">
    <property type="component" value="Unassembled WGS sequence"/>
</dbReference>
<keyword evidence="1" id="KW-1133">Transmembrane helix</keyword>
<evidence type="ECO:0000313" key="3">
    <source>
        <dbReference type="Proteomes" id="UP001162640"/>
    </source>
</evidence>
<dbReference type="EMBL" id="BLQM01000073">
    <property type="protein sequence ID" value="GMH59753.1"/>
    <property type="molecule type" value="Genomic_DNA"/>
</dbReference>
<feature type="transmembrane region" description="Helical" evidence="1">
    <location>
        <begin position="170"/>
        <end position="191"/>
    </location>
</feature>
<feature type="transmembrane region" description="Helical" evidence="1">
    <location>
        <begin position="403"/>
        <end position="425"/>
    </location>
</feature>
<proteinExistence type="predicted"/>
<protein>
    <submittedName>
        <fullName evidence="2">Uncharacterized protein</fullName>
    </submittedName>
</protein>
<comment type="caution">
    <text evidence="2">The sequence shown here is derived from an EMBL/GenBank/DDBJ whole genome shotgun (WGS) entry which is preliminary data.</text>
</comment>
<keyword evidence="1" id="KW-0812">Transmembrane</keyword>
<reference evidence="3" key="1">
    <citation type="journal article" date="2023" name="Commun. Biol.">
        <title>Genome analysis of Parmales, the sister group of diatoms, reveals the evolutionary specialization of diatoms from phago-mixotrophs to photoautotrophs.</title>
        <authorList>
            <person name="Ban H."/>
            <person name="Sato S."/>
            <person name="Yoshikawa S."/>
            <person name="Yamada K."/>
            <person name="Nakamura Y."/>
            <person name="Ichinomiya M."/>
            <person name="Sato N."/>
            <person name="Blanc-Mathieu R."/>
            <person name="Endo H."/>
            <person name="Kuwata A."/>
            <person name="Ogata H."/>
        </authorList>
    </citation>
    <scope>NUCLEOTIDE SEQUENCE [LARGE SCALE GENOMIC DNA]</scope>
</reference>
<keyword evidence="1" id="KW-0472">Membrane</keyword>
<evidence type="ECO:0000313" key="2">
    <source>
        <dbReference type="EMBL" id="GMH59753.1"/>
    </source>
</evidence>
<evidence type="ECO:0000256" key="1">
    <source>
        <dbReference type="SAM" id="Phobius"/>
    </source>
</evidence>